<sequence length="104" mass="11689">MPSWTVPSSRPKRWPSDRWLLVTQNGKAFGWFDTHQPATAITHDNINLGATFHQQGSPLRHLLDAALSSPNHRAVIVDERQIPQGTIHLDQVLDMCKSTRQEGA</sequence>
<protein>
    <submittedName>
        <fullName evidence="1">L-proline glycine betaine ABC transport system permease ProV</fullName>
    </submittedName>
</protein>
<proteinExistence type="predicted"/>
<evidence type="ECO:0000313" key="2">
    <source>
        <dbReference type="Proteomes" id="UP000255239"/>
    </source>
</evidence>
<name>A0A378HAQ3_KLEPN</name>
<dbReference type="EMBL" id="UGMG01000003">
    <property type="protein sequence ID" value="STX11873.1"/>
    <property type="molecule type" value="Genomic_DNA"/>
</dbReference>
<reference evidence="1 2" key="1">
    <citation type="submission" date="2018-06" db="EMBL/GenBank/DDBJ databases">
        <authorList>
            <consortium name="Pathogen Informatics"/>
            <person name="Doyle S."/>
        </authorList>
    </citation>
    <scope>NUCLEOTIDE SEQUENCE [LARGE SCALE GENOMIC DNA]</scope>
    <source>
        <strain evidence="1 2">NCTC11679</strain>
    </source>
</reference>
<gene>
    <name evidence="1" type="ORF">NCTC11679_06332</name>
</gene>
<dbReference type="Proteomes" id="UP000255239">
    <property type="component" value="Unassembled WGS sequence"/>
</dbReference>
<dbReference type="AlphaFoldDB" id="A0A378HAQ3"/>
<evidence type="ECO:0000313" key="1">
    <source>
        <dbReference type="EMBL" id="STX11873.1"/>
    </source>
</evidence>
<organism evidence="1 2">
    <name type="scientific">Klebsiella pneumoniae</name>
    <dbReference type="NCBI Taxonomy" id="573"/>
    <lineage>
        <taxon>Bacteria</taxon>
        <taxon>Pseudomonadati</taxon>
        <taxon>Pseudomonadota</taxon>
        <taxon>Gammaproteobacteria</taxon>
        <taxon>Enterobacterales</taxon>
        <taxon>Enterobacteriaceae</taxon>
        <taxon>Klebsiella/Raoultella group</taxon>
        <taxon>Klebsiella</taxon>
        <taxon>Klebsiella pneumoniae complex</taxon>
    </lineage>
</organism>
<accession>A0A378HAQ3</accession>